<organism evidence="3 4">
    <name type="scientific">Marinomonas aquimarina</name>
    <dbReference type="NCBI Taxonomy" id="295068"/>
    <lineage>
        <taxon>Bacteria</taxon>
        <taxon>Pseudomonadati</taxon>
        <taxon>Pseudomonadota</taxon>
        <taxon>Gammaproteobacteria</taxon>
        <taxon>Oceanospirillales</taxon>
        <taxon>Oceanospirillaceae</taxon>
        <taxon>Marinomonas</taxon>
    </lineage>
</organism>
<dbReference type="InterPro" id="IPR051159">
    <property type="entry name" value="Hexapeptide_acetyltransf"/>
</dbReference>
<dbReference type="AlphaFoldDB" id="A0A1A8T2Z1"/>
<keyword evidence="2" id="KW-0677">Repeat</keyword>
<dbReference type="Proteomes" id="UP000092627">
    <property type="component" value="Unassembled WGS sequence"/>
</dbReference>
<dbReference type="InterPro" id="IPR018357">
    <property type="entry name" value="Hexapep_transf_CS"/>
</dbReference>
<proteinExistence type="predicted"/>
<evidence type="ECO:0000256" key="1">
    <source>
        <dbReference type="ARBA" id="ARBA00022679"/>
    </source>
</evidence>
<dbReference type="EC" id="2.3.1.-" evidence="3"/>
<reference evidence="3 4" key="1">
    <citation type="submission" date="2016-06" db="EMBL/GenBank/DDBJ databases">
        <authorList>
            <person name="Kjaerup R.B."/>
            <person name="Dalgaard T.S."/>
            <person name="Juul-Madsen H.R."/>
        </authorList>
    </citation>
    <scope>NUCLEOTIDE SEQUENCE [LARGE SCALE GENOMIC DNA]</scope>
    <source>
        <strain evidence="3 4">CECT 5080</strain>
    </source>
</reference>
<keyword evidence="4" id="KW-1185">Reference proteome</keyword>
<name>A0A1A8T2Z1_9GAMM</name>
<dbReference type="STRING" id="295068.MAQ5080_00179"/>
<gene>
    <name evidence="3" type="ORF">MAQ5080_00179</name>
</gene>
<accession>A0A1A8T2Z1</accession>
<evidence type="ECO:0000313" key="4">
    <source>
        <dbReference type="Proteomes" id="UP000092627"/>
    </source>
</evidence>
<dbReference type="PROSITE" id="PS00101">
    <property type="entry name" value="HEXAPEP_TRANSFERASES"/>
    <property type="match status" value="1"/>
</dbReference>
<evidence type="ECO:0000256" key="2">
    <source>
        <dbReference type="ARBA" id="ARBA00022737"/>
    </source>
</evidence>
<dbReference type="GO" id="GO:0016746">
    <property type="term" value="F:acyltransferase activity"/>
    <property type="evidence" value="ECO:0007669"/>
    <property type="project" value="UniProtKB-KW"/>
</dbReference>
<dbReference type="PANTHER" id="PTHR23416:SF78">
    <property type="entry name" value="LIPOPOLYSACCHARIDE BIOSYNTHESIS O-ACETYL TRANSFERASE WBBJ-RELATED"/>
    <property type="match status" value="1"/>
</dbReference>
<keyword evidence="1 3" id="KW-0808">Transferase</keyword>
<dbReference type="PANTHER" id="PTHR23416">
    <property type="entry name" value="SIALIC ACID SYNTHASE-RELATED"/>
    <property type="match status" value="1"/>
</dbReference>
<dbReference type="RefSeq" id="WP_067204148.1">
    <property type="nucleotide sequence ID" value="NZ_FLOC01000001.1"/>
</dbReference>
<dbReference type="CDD" id="cd04647">
    <property type="entry name" value="LbH_MAT_like"/>
    <property type="match status" value="1"/>
</dbReference>
<keyword evidence="3" id="KW-0012">Acyltransferase</keyword>
<dbReference type="SUPFAM" id="SSF51161">
    <property type="entry name" value="Trimeric LpxA-like enzymes"/>
    <property type="match status" value="1"/>
</dbReference>
<evidence type="ECO:0000313" key="3">
    <source>
        <dbReference type="EMBL" id="SBS25075.1"/>
    </source>
</evidence>
<dbReference type="EMBL" id="FLOC01000001">
    <property type="protein sequence ID" value="SBS25075.1"/>
    <property type="molecule type" value="Genomic_DNA"/>
</dbReference>
<dbReference type="OrthoDB" id="9815592at2"/>
<protein>
    <submittedName>
        <fullName evidence="3">Putative acetyltransferase</fullName>
        <ecNumber evidence="3">2.3.1.-</ecNumber>
    </submittedName>
</protein>
<dbReference type="InterPro" id="IPR011004">
    <property type="entry name" value="Trimer_LpxA-like_sf"/>
</dbReference>
<dbReference type="Gene3D" id="2.160.10.10">
    <property type="entry name" value="Hexapeptide repeat proteins"/>
    <property type="match status" value="1"/>
</dbReference>
<sequence>MSLLQQLKLKLFNTLRVQSNNVVDIHPDSKIKGCRIAIKGTNNRLEIAQGCNLRGVHIEINGDNCLINIERDTIIGEDCYLSSREKDTQLTIGADCMFSRNVKIMTSDGHDILRGQQRINPAQSIHIGTHVWLADNVTILKGVNIGDGSVVGINSTLTKSIAEQEIAVGSPAKVVASEITWRDELTF</sequence>